<proteinExistence type="predicted"/>
<evidence type="ECO:0000313" key="7">
    <source>
        <dbReference type="EMBL" id="KAK4496852.1"/>
    </source>
</evidence>
<name>A0ABR0E612_ZASCE</name>
<keyword evidence="3" id="KW-0436">Ligase</keyword>
<keyword evidence="4" id="KW-0175">Coiled coil</keyword>
<comment type="caution">
    <text evidence="7">The sequence shown here is derived from an EMBL/GenBank/DDBJ whole genome shotgun (WGS) entry which is preliminary data.</text>
</comment>
<sequence>MANSSPHSIQPTAFPRLDTLSAAVPQEESRHQTQQRYRRRQFSYASNPAAQPKGKAALLQDYSRFIASFTGDAEVCFQFALRNDLQAVAKPEIVHASVLDRSNAMEGSSTEEDCIVEIDQQQDVDVGFDFGLELLADPDNFDSISVLPTLHCPLVVQYHATELTLVLLYDSARLDESFANIAWNVLCQRLSRKLVGDADAETKLSVLNHPPLLHPPPLSQIGKGTLPDGLLHAGFQRSAARWPSRAALHFHTGSADEVFTYAELDDLTTAFAHRLREYISTGRSAVVPAYMSNSTAFYVSWLAVLKAGFAFCPLPVDAPPEQLRGIVEEVGASLVLTNGPQVGGRPWDAWYCDDDELATCLDVQNFIRQWNQERPSINQRLPEVKENDLAYVMYTSGSTGKPKGVRIHHHAAACSIASHSKFIPGSFFRDGFRWFQFAAPTFDPSIMEIFTTWWTGGTLCGAPRDMLLTDPEHAINQVSATIMMATPSMASVLRPEKVPTLRGLWTMGEKLTPTVIQNFSSDSSGNSPSASHTPSLQRSRKLLNAYGPTEASINCNIVPDFSSDERGSIIGQPIDTCSILIVDPSSRYPTPVPLGFSGELAIGGPQVSQGYLNRPEQTAAAFVTSSEYGRLYRTGDRARVVKTKNGELTVEFLGRLTSDQVKLSGRRVELGQIESAVASTPGVIDTVAVVHQHGPAGQGSEQVVACLVSDGSKPEEDLIADCRKSAETMLARFMQPSRYFVLESMPRSRSGKTDRRALAAIIEEQWDTADVSAASSDSGYDSGLGRSMVDTATMSTVVESIAAVSDVEVEAIRPNTQLLSLGLDSLRAVRLLQQLREKGITHLRVADVLSSRTVDGLAQACSQGESRSIQKQHAADWDSKLSDFSSRHLEACAKQLSIPATDIQRVLPTTATQSGMIASFLRSVSKQATSSIRQKYINHSVYYQSKNVDAGKLEQAWRTALSRPEILRTVFAPVDDELAPFGQCVLNSASVEVQHFESSSADDWEKTLKHAEATIEASITLDKPPFRLSVIRSPTQTAYLLSLFHAVFDGGSLELLLQDVESAYLEKDLAPRTDVTLAVQKHFSEASDETVKYWKSEFQEFEPIPFPCVSASKPETQTPDALVTEVIGNVTLERLSEASKKASVSPLSILQAAWASVLFAYTGSTTDVSFGSVVSDRLEEDLSTCVAPTFVVSPSRIPTSTSSALEVMSQLTRKNAEALPYHHIPLSSLTTAEGTLPYDTLLAFQAFDKSVGASKLWDNVEYPPMEHDFAIMIEVWPTEKGPLRLRGTYTHKHLDPAAAKVLLQQLDGVVSLLCESPDASFFDTRFAVGKELQSAIPVAQDNPAGLPESELLLHAAFEKHALQTPDTPALTFRQAMDGSLTDIQWTYGKLYSLAKSFASRIINDFGPVTNEPIMICMEKCAELYVAILGVLLAGAGWCPIDPYSPPARQHAIMERTGSRLLLLSPTAWSVSEEAIPDGVSTLTVDLQDIESNEKQPSDLNIPRDPSNLAYLIFTSGTTGLPKGVPITHQAGATAMHALANSIPSDVTGGVVRCMQFSQYTFDVFVQDLFYTWTLGGTVISSTRQIMIQNFSDLANDTKATHAHLTPAFSATVARSNIKTLEVVTMIGEKLTEAVAADWGTDMRAYNTYGPAETTVVSTLRQFTGKSDTYHSSNVGVPLPSVGTYVVQDNNVVMRGGIGELALSGPQLSPGYWKLPKVNAKKFIWNEKLQQRLYLTGDLVRHLADGTFNFVGRNDDLVKLGGIRVELGEIAFALREADSRIEKFEVLHCKRKDAEEKLVVAFMACPSIAEPGDEVKALTTPAAKDLAGIAREYGRKVLPPYMLPTTFIILPRIPRTASAKVDRAAMTAIYHGLDLATWEGADEASSESSKDQHSSWREKNRDLLQIIADSLRVSTSSLHPASSLPAIGIDSIGAIRLIPKINAAGYNLAVVDAFKCRTLSDLCELAQSTSQLSHKQSHQRPEQVLESFDARYYSAVSAYLGQDELNVIPTTVLQESLLSESFKDAQAYWSSHLFQLDADVDLNKLKRAWTKVVRNTEALRVGFVAKAMLKLPEDTSAEDGLSYLQVVYDEPEVSWNEHTISNSIDEAAKGRVQEIANFHHQQLFKLPLWATDVFHGKDGTAVMMITIHHSIYDGPSLSFLEEDVKAAYNRASKTPQRLPLREAVAATSAIDADNDETKSFWKNALEDFEAESGEQDMADQAAAKLEHRIIFHRSETSFSKLRSLAQELDLASVVTILRTAWALVLTDLLESPQVLFAEILSDRIMDNKLENVIGPMMSTVPSLFRRKATAAETLLEQDKFSKAAFSHKDIRPGTIKALLNRGSSSHVYPAMFAFHPGAGDEANASKQLWKRLDDATYLQVEHPLAFNVWQDHEATPYFELAVATHLITEDEQKLLLRQLDALVAAMVQHHRSPLPALTDGFSTELLSRTTPHKDTKCPSPLSPTYYVEHWAETHPEWKAAEVALKIEPEGVEIESWTYAQFNAEANRVAHWILERGISKRMIGMCLGRTLISFAVLVGIMKSGNCYLPIDESLPAERKAFLLEDSESAFVFTDGERFEDVDVPEHCHLVNVEAKDFLQALAAQLSSNPVINADRRDNCYLLYTSGSTGKPKGVLVNRENMASFSEAQSEFICDKTTTADTAGRGRWLCLASRAFDVHLGETFLAWRHGISAITAPRAMLLDDLALALSSLHITHCAFVPSLLDQTGLTPDDAPDLVYLGVGGEKMSPKTKKLWAGTGRVGLINAYGPTEATIGLCSAHLLPDSDMRDIGQPLGDSQAHVLIPGTDDYALRNMPGELCFTGSLIANGYLNRPDAKGFVEDFHGKKMYRTGDIVKLGVDDHVYFMGRKDDQVKIRGQRVELGEVAEGVRTASPVDINVAALVVKHPELSRVQLVAFIAANSSKKKSGAAPEIIRPELQEANTTLRRKCQKTLPSSTVPDLIIPLTYIPLALTSGKADNKLLVKIFSEVPINDLMPRDGSSNNAAINRPMNDAEKQVWEIVSSVLKEQPQNVTLGSTVFELGIDSLSGISVFSKLRNAGYNCSVAMVMKNPTIEQLAASIKDEKADDSQKLAKVRQELAEIEKQYLSSTTNAQDVRAVRPCLPLQEVLVAQSMHQSTEGEDGAYVNHIRFKLGSDVDLNRLRAAWEKLVADNAIFRTCFSTADDQFLQVVLKAESFSVSWNTHASSEDVQALQREVGKEIVGSLTEKPPMRLNLLPADDVNILVLSIHHALYDGNSLGMMIKDVQAIYDEQSPETRPGVEPLVEYIAAQDKDRLEKHWTSLLDQWEKAPLLAESSAKNVVLGNAERNLSAKLSALEAQVASMNTTVATLLQLAFAIAMSQSLQTNDFIFGNVLSGRTIPIENADKIMGPCITTIPQRLRIEDSDATIAALLAALQSSNSSSLEFQHVSPRDIQKWTKADRPLYDTLFSFIRVQSGSSEPSTVLKQDGSDIGVDYPLAVEFEVDANADELVVRAGFTETFGSQSDADLLLEKIEMLINTAINHSEMTASSFGIPVNGEGTRPAAQQEKYDEANWSPLEEQVRSIISSHTDIPEKDIHKDSAFIHLGIDSISAIRFAKKLRDNGIKVSSADIIRHNRIGSLCKHLSGSSPAVSQETKTQETPATTQKELHDALNFNGVTGLGQDVELYECTPLQSGMLAQSLATDGALYMHHHATRCSPDLDVARLKSAWESLVEELDVLRTTFHWLPKAKIPWVAAVHKDQKPSWNEMAVSDARKYWIELTETSDFTKRLEQSLPLAAVNVVKDQEGIVLILTLHHAIYDGISLGMLYRNLALRYFGEPNPPTTPFYEAARAIVQNANPSVKFWADEVSGYEGAPSIPTPSEPTYTLAERSIVDDTAVLDAKLRQADVDIKDVCVAAFGKALAYIYGRRDVVFGHVMAARHSQIGDGNDVVGPMFNTVPFRVAMKDQLMSNRDLVQRVHTVNTRSIEYQHASLAEVQKQWRASASDPGAQLIDSIFVYSKIEKPDSRGAQVYGAPLESDKSPVPSEYRLNFEVEHTEDGLVARALSSSSPEEIELLLDHFKDSIHDMLDQPRRFATAFPAELRDLLVETAKPTTTEESFDDDAVERYADVIRKAMAEVAQVAAGKIALNTSIYSFGIDSIAAIQIVSRCKKAGVRLSVADILKGAMLGRICEIVAAKNDDQASVKKNVEKPAELVSFKDQTTALATLRSDEDAVEEILPCLAGQEYHLVSWLQSGRTLYEPGWCYRSTTRLDADKLRGAWSKLRGRDSVLRTTFVAVSSQRAVQVVMKASAITEDGFAVIDDERPLLDAVKDRAHDEARKPSDFFNLPVRLRLVKAADGDAVMVYVHHSLYDAWSMPRLVTELATLYSDEDVEQGPAFAQLIRHTVDSIDKDEEQKFWKESLAGCEKAIIPSSAQPTDDLDRSQSFAMTEGSKVSVVELESASAKHNISPHHVVLLAFARALARVTDTSSPLFGFFQLGRSAAFDNIDKVTAPCVNTLPLGLASVLTRPVLEILKELQRVLGARVPFEQSSLRTAVEAFDQKATQVPFNAYINLLWHKTSLVGEVSEKDLFQPLALGVPTDYSSPRALPGRTAVDALDFSLLQPHQLFVDVGPGEKGIVFGARADAALMSVDGIREFVGRIEDEVAECMKALV</sequence>
<feature type="domain" description="Carrier" evidence="6">
    <location>
        <begin position="1893"/>
        <end position="1969"/>
    </location>
</feature>
<dbReference type="Pfam" id="PF00550">
    <property type="entry name" value="PP-binding"/>
    <property type="match status" value="5"/>
</dbReference>
<dbReference type="Gene3D" id="1.10.1200.10">
    <property type="entry name" value="ACP-like"/>
    <property type="match status" value="5"/>
</dbReference>
<feature type="domain" description="Carrier" evidence="6">
    <location>
        <begin position="3547"/>
        <end position="3623"/>
    </location>
</feature>
<accession>A0ABR0E612</accession>
<dbReference type="CDD" id="cd19542">
    <property type="entry name" value="CT_NRPS-like"/>
    <property type="match status" value="1"/>
</dbReference>
<dbReference type="PANTHER" id="PTHR45527:SF2">
    <property type="entry name" value="FERRICROCIN SYNTHETASE (NONRIBOSOMAL PEPTIDE SIDEROPHORE SYNTHASE ) (EUROFUNG)"/>
    <property type="match status" value="1"/>
</dbReference>
<dbReference type="InterPro" id="IPR010071">
    <property type="entry name" value="AA_adenyl_dom"/>
</dbReference>
<dbReference type="Pfam" id="PF00668">
    <property type="entry name" value="Condensation"/>
    <property type="match status" value="5"/>
</dbReference>
<evidence type="ECO:0000259" key="6">
    <source>
        <dbReference type="PROSITE" id="PS50075"/>
    </source>
</evidence>
<dbReference type="InterPro" id="IPR036736">
    <property type="entry name" value="ACP-like_sf"/>
</dbReference>
<dbReference type="InterPro" id="IPR045851">
    <property type="entry name" value="AMP-bd_C_sf"/>
</dbReference>
<dbReference type="Pfam" id="PF13193">
    <property type="entry name" value="AMP-binding_C"/>
    <property type="match status" value="1"/>
</dbReference>
<evidence type="ECO:0000256" key="2">
    <source>
        <dbReference type="ARBA" id="ARBA00022553"/>
    </source>
</evidence>
<feature type="compositionally biased region" description="Low complexity" evidence="5">
    <location>
        <begin position="520"/>
        <end position="531"/>
    </location>
</feature>
<feature type="region of interest" description="Disordered" evidence="5">
    <location>
        <begin position="517"/>
        <end position="537"/>
    </location>
</feature>
<evidence type="ECO:0000313" key="8">
    <source>
        <dbReference type="Proteomes" id="UP001305779"/>
    </source>
</evidence>
<protein>
    <recommendedName>
        <fullName evidence="6">Carrier domain-containing protein</fullName>
    </recommendedName>
</protein>
<dbReference type="InterPro" id="IPR000873">
    <property type="entry name" value="AMP-dep_synth/lig_dom"/>
</dbReference>
<reference evidence="7 8" key="1">
    <citation type="journal article" date="2023" name="G3 (Bethesda)">
        <title>A chromosome-level genome assembly of Zasmidium syzygii isolated from banana leaves.</title>
        <authorList>
            <person name="van Westerhoven A.C."/>
            <person name="Mehrabi R."/>
            <person name="Talebi R."/>
            <person name="Steentjes M.B.F."/>
            <person name="Corcolon B."/>
            <person name="Chong P.A."/>
            <person name="Kema G.H.J."/>
            <person name="Seidl M.F."/>
        </authorList>
    </citation>
    <scope>NUCLEOTIDE SEQUENCE [LARGE SCALE GENOMIC DNA]</scope>
    <source>
        <strain evidence="7 8">P124</strain>
    </source>
</reference>
<dbReference type="CDD" id="cd05918">
    <property type="entry name" value="A_NRPS_SidN3_like"/>
    <property type="match status" value="2"/>
</dbReference>
<dbReference type="Gene3D" id="3.30.559.30">
    <property type="entry name" value="Nonribosomal peptide synthetase, condensation domain"/>
    <property type="match status" value="5"/>
</dbReference>
<keyword evidence="2" id="KW-0597">Phosphoprotein</keyword>
<evidence type="ECO:0000256" key="1">
    <source>
        <dbReference type="ARBA" id="ARBA00022450"/>
    </source>
</evidence>
<evidence type="ECO:0000256" key="5">
    <source>
        <dbReference type="SAM" id="MobiDB-lite"/>
    </source>
</evidence>
<dbReference type="PROSITE" id="PS50075">
    <property type="entry name" value="CARRIER"/>
    <property type="match status" value="5"/>
</dbReference>
<dbReference type="PROSITE" id="PS00455">
    <property type="entry name" value="AMP_BINDING"/>
    <property type="match status" value="3"/>
</dbReference>
<evidence type="ECO:0000256" key="3">
    <source>
        <dbReference type="ARBA" id="ARBA00022598"/>
    </source>
</evidence>
<dbReference type="SMART" id="SM00823">
    <property type="entry name" value="PKS_PP"/>
    <property type="match status" value="5"/>
</dbReference>
<dbReference type="PANTHER" id="PTHR45527">
    <property type="entry name" value="NONRIBOSOMAL PEPTIDE SYNTHETASE"/>
    <property type="match status" value="1"/>
</dbReference>
<dbReference type="PROSITE" id="PS00012">
    <property type="entry name" value="PHOSPHOPANTETHEINE"/>
    <property type="match status" value="1"/>
</dbReference>
<feature type="domain" description="Carrier" evidence="6">
    <location>
        <begin position="788"/>
        <end position="865"/>
    </location>
</feature>
<dbReference type="InterPro" id="IPR001242">
    <property type="entry name" value="Condensation_dom"/>
</dbReference>
<dbReference type="Pfam" id="PF00501">
    <property type="entry name" value="AMP-binding"/>
    <property type="match status" value="3"/>
</dbReference>
<dbReference type="InterPro" id="IPR009081">
    <property type="entry name" value="PP-bd_ACP"/>
</dbReference>
<keyword evidence="1" id="KW-0596">Phosphopantetheine</keyword>
<feature type="domain" description="Carrier" evidence="6">
    <location>
        <begin position="4100"/>
        <end position="4173"/>
    </location>
</feature>
<evidence type="ECO:0000256" key="4">
    <source>
        <dbReference type="SAM" id="Coils"/>
    </source>
</evidence>
<feature type="region of interest" description="Disordered" evidence="5">
    <location>
        <begin position="23"/>
        <end position="48"/>
    </location>
</feature>
<organism evidence="7 8">
    <name type="scientific">Zasmidium cellare</name>
    <name type="common">Wine cellar mold</name>
    <name type="synonym">Racodium cellare</name>
    <dbReference type="NCBI Taxonomy" id="395010"/>
    <lineage>
        <taxon>Eukaryota</taxon>
        <taxon>Fungi</taxon>
        <taxon>Dikarya</taxon>
        <taxon>Ascomycota</taxon>
        <taxon>Pezizomycotina</taxon>
        <taxon>Dothideomycetes</taxon>
        <taxon>Dothideomycetidae</taxon>
        <taxon>Mycosphaerellales</taxon>
        <taxon>Mycosphaerellaceae</taxon>
        <taxon>Zasmidium</taxon>
    </lineage>
</organism>
<feature type="coiled-coil region" evidence="4">
    <location>
        <begin position="3073"/>
        <end position="3107"/>
    </location>
</feature>
<feature type="domain" description="Carrier" evidence="6">
    <location>
        <begin position="3004"/>
        <end position="3080"/>
    </location>
</feature>
<dbReference type="InterPro" id="IPR020806">
    <property type="entry name" value="PKS_PP-bd"/>
</dbReference>
<dbReference type="InterPro" id="IPR042099">
    <property type="entry name" value="ANL_N_sf"/>
</dbReference>
<dbReference type="Gene3D" id="3.30.300.30">
    <property type="match status" value="3"/>
</dbReference>
<dbReference type="Gene3D" id="3.30.559.10">
    <property type="entry name" value="Chloramphenicol acetyltransferase-like domain"/>
    <property type="match status" value="5"/>
</dbReference>
<dbReference type="InterPro" id="IPR020845">
    <property type="entry name" value="AMP-binding_CS"/>
</dbReference>
<dbReference type="InterPro" id="IPR025110">
    <property type="entry name" value="AMP-bd_C"/>
</dbReference>
<dbReference type="NCBIfam" id="TIGR01733">
    <property type="entry name" value="AA-adenyl-dom"/>
    <property type="match status" value="1"/>
</dbReference>
<dbReference type="InterPro" id="IPR023213">
    <property type="entry name" value="CAT-like_dom_sf"/>
</dbReference>
<dbReference type="SUPFAM" id="SSF52777">
    <property type="entry name" value="CoA-dependent acyltransferases"/>
    <property type="match status" value="10"/>
</dbReference>
<dbReference type="NCBIfam" id="NF003417">
    <property type="entry name" value="PRK04813.1"/>
    <property type="match status" value="3"/>
</dbReference>
<dbReference type="SUPFAM" id="SSF47336">
    <property type="entry name" value="ACP-like"/>
    <property type="match status" value="5"/>
</dbReference>
<dbReference type="InterPro" id="IPR006162">
    <property type="entry name" value="Ppantetheine_attach_site"/>
</dbReference>
<dbReference type="Gene3D" id="3.40.50.12780">
    <property type="entry name" value="N-terminal domain of ligase-like"/>
    <property type="match status" value="3"/>
</dbReference>
<dbReference type="EMBL" id="JAXOVC010000009">
    <property type="protein sequence ID" value="KAK4496852.1"/>
    <property type="molecule type" value="Genomic_DNA"/>
</dbReference>
<keyword evidence="8" id="KW-1185">Reference proteome</keyword>
<gene>
    <name evidence="7" type="ORF">PRZ48_011301</name>
</gene>
<dbReference type="SUPFAM" id="SSF56801">
    <property type="entry name" value="Acetyl-CoA synthetase-like"/>
    <property type="match status" value="3"/>
</dbReference>
<dbReference type="Proteomes" id="UP001305779">
    <property type="component" value="Unassembled WGS sequence"/>
</dbReference>